<dbReference type="EMBL" id="SNRX01000045">
    <property type="protein sequence ID" value="KAA6300828.1"/>
    <property type="molecule type" value="Genomic_DNA"/>
</dbReference>
<dbReference type="InterPro" id="IPR032527">
    <property type="entry name" value="DUF4959"/>
</dbReference>
<dbReference type="AlphaFoldDB" id="A0A5M8NWT8"/>
<comment type="caution">
    <text evidence="4">The sequence shown here is derived from an EMBL/GenBank/DDBJ whole genome shotgun (WGS) entry which is preliminary data.</text>
</comment>
<dbReference type="InterPro" id="IPR032164">
    <property type="entry name" value="DUF5000"/>
</dbReference>
<name>A0A5M8NWT8_9BACT</name>
<sequence>MKTKYLILWLSILLVGVHACKEGSRYESTADDTTPPGPPVINRWEPLYGGARFFYTIPPDEDLLSINGEYTNAQGKTFQFTSSYYTDSLDVIGLGDTSAHIINLYAVDRAGNRSEVVSQEITPLEPTISRVAKNIVVKSGFSSFFVDWENELKQLINVYIEFKYTDKGMPRDIVSVFSSNQLKERKFINNLYLTPEDPIDVTIRVEDQYGNSTDAISFGQIFLKEDIELDKSIWIIPEANDSTIEVRGKRINTGVPAMFGNSLEGRMSKLMDGIIDRGDNLNFFHTGSRGRTGISKDGNMPWNIIIDLGAYYQLSRIVTMQRHSGGLANIERGQYYRSENCGEFRLFVFNEATEKWDTISTQRTPIPQGISELQFVKLGEAGDMAYFYPDEPDYTISTRWFRYEGLHCFDDNYSSTGANCMSELTLYGKKVND</sequence>
<dbReference type="InterPro" id="IPR033431">
    <property type="entry name" value="DUF5126"/>
</dbReference>
<dbReference type="Gene3D" id="2.60.120.260">
    <property type="entry name" value="Galactose-binding domain-like"/>
    <property type="match status" value="1"/>
</dbReference>
<organism evidence="4 5">
    <name type="scientific">Candidatus Ordinivivax streblomastigis</name>
    <dbReference type="NCBI Taxonomy" id="2540710"/>
    <lineage>
        <taxon>Bacteria</taxon>
        <taxon>Pseudomonadati</taxon>
        <taxon>Bacteroidota</taxon>
        <taxon>Bacteroidia</taxon>
        <taxon>Bacteroidales</taxon>
        <taxon>Candidatus Ordinivivax</taxon>
    </lineage>
</organism>
<dbReference type="Pfam" id="PF16323">
    <property type="entry name" value="DUF4959"/>
    <property type="match status" value="1"/>
</dbReference>
<evidence type="ECO:0000259" key="3">
    <source>
        <dbReference type="Pfam" id="PF17166"/>
    </source>
</evidence>
<evidence type="ECO:0000313" key="4">
    <source>
        <dbReference type="EMBL" id="KAA6300828.1"/>
    </source>
</evidence>
<evidence type="ECO:0000313" key="5">
    <source>
        <dbReference type="Proteomes" id="UP000324575"/>
    </source>
</evidence>
<reference evidence="4 5" key="1">
    <citation type="submission" date="2019-03" db="EMBL/GenBank/DDBJ databases">
        <title>Single cell metagenomics reveals metabolic interactions within the superorganism composed of flagellate Streblomastix strix and complex community of Bacteroidetes bacteria on its surface.</title>
        <authorList>
            <person name="Treitli S.C."/>
            <person name="Kolisko M."/>
            <person name="Husnik F."/>
            <person name="Keeling P."/>
            <person name="Hampl V."/>
        </authorList>
    </citation>
    <scope>NUCLEOTIDE SEQUENCE [LARGE SCALE GENOMIC DNA]</scope>
    <source>
        <strain evidence="4">St1</strain>
    </source>
</reference>
<proteinExistence type="predicted"/>
<feature type="domain" description="DUF4959" evidence="1">
    <location>
        <begin position="18"/>
        <end position="123"/>
    </location>
</feature>
<evidence type="ECO:0000259" key="1">
    <source>
        <dbReference type="Pfam" id="PF16323"/>
    </source>
</evidence>
<dbReference type="Pfam" id="PF17166">
    <property type="entry name" value="DUF5126"/>
    <property type="match status" value="1"/>
</dbReference>
<dbReference type="Pfam" id="PF16391">
    <property type="entry name" value="DUF5000"/>
    <property type="match status" value="1"/>
</dbReference>
<gene>
    <name evidence="4" type="ORF">EZS26_003020</name>
</gene>
<protein>
    <submittedName>
        <fullName evidence="4">Uncharacterized protein</fullName>
    </submittedName>
</protein>
<feature type="domain" description="DUF5126" evidence="3">
    <location>
        <begin position="124"/>
        <end position="217"/>
    </location>
</feature>
<feature type="domain" description="DUF5000" evidence="2">
    <location>
        <begin position="295"/>
        <end position="428"/>
    </location>
</feature>
<dbReference type="Proteomes" id="UP000324575">
    <property type="component" value="Unassembled WGS sequence"/>
</dbReference>
<accession>A0A5M8NWT8</accession>
<evidence type="ECO:0000259" key="2">
    <source>
        <dbReference type="Pfam" id="PF16391"/>
    </source>
</evidence>